<evidence type="ECO:0000313" key="2">
    <source>
        <dbReference type="Proteomes" id="UP000182135"/>
    </source>
</evidence>
<protein>
    <submittedName>
        <fullName evidence="1">Uncharacterized protein</fullName>
    </submittedName>
</protein>
<proteinExistence type="predicted"/>
<dbReference type="OrthoDB" id="9999048at2"/>
<organism evidence="1 2">
    <name type="scientific">Clostridium cadaveris</name>
    <dbReference type="NCBI Taxonomy" id="1529"/>
    <lineage>
        <taxon>Bacteria</taxon>
        <taxon>Bacillati</taxon>
        <taxon>Bacillota</taxon>
        <taxon>Clostridia</taxon>
        <taxon>Eubacteriales</taxon>
        <taxon>Clostridiaceae</taxon>
        <taxon>Clostridium</taxon>
    </lineage>
</organism>
<reference evidence="1 2" key="1">
    <citation type="submission" date="2016-10" db="EMBL/GenBank/DDBJ databases">
        <authorList>
            <person name="de Groot N.N."/>
        </authorList>
    </citation>
    <scope>NUCLEOTIDE SEQUENCE [LARGE SCALE GENOMIC DNA]</scope>
    <source>
        <strain evidence="1 2">NLAE-zl-G419</strain>
    </source>
</reference>
<sequence>MLKSNESMTISGESKIEDKVVVSMVASINTDGEGFPNTSHTVLDKELYAANIETCQADITAFNTRVFEKQKQVLGGNK</sequence>
<dbReference type="STRING" id="1529.SAMN04487885_106135"/>
<keyword evidence="2" id="KW-1185">Reference proteome</keyword>
<dbReference type="Proteomes" id="UP000182135">
    <property type="component" value="Unassembled WGS sequence"/>
</dbReference>
<dbReference type="eggNOG" id="ENOG5033A44">
    <property type="taxonomic scope" value="Bacteria"/>
</dbReference>
<dbReference type="EMBL" id="FOOE01000006">
    <property type="protein sequence ID" value="SFF68389.1"/>
    <property type="molecule type" value="Genomic_DNA"/>
</dbReference>
<evidence type="ECO:0000313" key="1">
    <source>
        <dbReference type="EMBL" id="SFF68389.1"/>
    </source>
</evidence>
<name>A0A1I2KPY4_9CLOT</name>
<dbReference type="RefSeq" id="WP_027639497.1">
    <property type="nucleotide sequence ID" value="NZ_FOOE01000006.1"/>
</dbReference>
<accession>A0A1I2KPY4</accession>
<gene>
    <name evidence="1" type="ORF">SAMN04487885_106135</name>
</gene>
<dbReference type="AlphaFoldDB" id="A0A1I2KPY4"/>